<organism evidence="1 2">
    <name type="scientific">Hymenobacter humi</name>
    <dbReference type="NCBI Taxonomy" id="1411620"/>
    <lineage>
        <taxon>Bacteria</taxon>
        <taxon>Pseudomonadati</taxon>
        <taxon>Bacteroidota</taxon>
        <taxon>Cytophagia</taxon>
        <taxon>Cytophagales</taxon>
        <taxon>Hymenobacteraceae</taxon>
        <taxon>Hymenobacter</taxon>
    </lineage>
</organism>
<gene>
    <name evidence="1" type="ORF">ACFQT0_28545</name>
</gene>
<dbReference type="Gene3D" id="1.10.3540.10">
    <property type="entry name" value="uncharacterized protein from magnetospirillum magneticum domain"/>
    <property type="match status" value="1"/>
</dbReference>
<sequence length="269" mass="30299">MSPEPLFSAALNKGQALLSESHQLAIHWQPGVTTRTLIDEARNTGYLGRATENRIQDLVRVFSRRYMHGQPLPAAHLHQLASELPVTGLFTEICLIHTAAAHPELDSFIREVYWPAYYAGQRDLSKDAAREFFADAQQKGRIQGEWSEGLLVRTARRLTGTLTEFGLLGAPSGPGVRPIRPFQPRSETLVYLAYWFREQGLDMAALLAHSHWQLLGIKPADVLPTLRRLALHDWFTVLTAGDLLRLEWHYPTTAALLDDLTQRRVHAIA</sequence>
<dbReference type="InterPro" id="IPR014948">
    <property type="entry name" value="BrxA"/>
</dbReference>
<comment type="caution">
    <text evidence="1">The sequence shown here is derived from an EMBL/GenBank/DDBJ whole genome shotgun (WGS) entry which is preliminary data.</text>
</comment>
<accession>A0ABW2UCY3</accession>
<reference evidence="2" key="1">
    <citation type="journal article" date="2019" name="Int. J. Syst. Evol. Microbiol.">
        <title>The Global Catalogue of Microorganisms (GCM) 10K type strain sequencing project: providing services to taxonomists for standard genome sequencing and annotation.</title>
        <authorList>
            <consortium name="The Broad Institute Genomics Platform"/>
            <consortium name="The Broad Institute Genome Sequencing Center for Infectious Disease"/>
            <person name="Wu L."/>
            <person name="Ma J."/>
        </authorList>
    </citation>
    <scope>NUCLEOTIDE SEQUENCE [LARGE SCALE GENOMIC DNA]</scope>
    <source>
        <strain evidence="2">JCM 19635</strain>
    </source>
</reference>
<dbReference type="Proteomes" id="UP001596513">
    <property type="component" value="Unassembled WGS sequence"/>
</dbReference>
<dbReference type="EMBL" id="JBHTEK010000004">
    <property type="protein sequence ID" value="MFC7670899.1"/>
    <property type="molecule type" value="Genomic_DNA"/>
</dbReference>
<dbReference type="RefSeq" id="WP_380206677.1">
    <property type="nucleotide sequence ID" value="NZ_JBHTEK010000004.1"/>
</dbReference>
<proteinExistence type="predicted"/>
<evidence type="ECO:0000313" key="1">
    <source>
        <dbReference type="EMBL" id="MFC7670899.1"/>
    </source>
</evidence>
<dbReference type="Pfam" id="PF08849">
    <property type="entry name" value="BrxA"/>
    <property type="match status" value="1"/>
</dbReference>
<evidence type="ECO:0000313" key="2">
    <source>
        <dbReference type="Proteomes" id="UP001596513"/>
    </source>
</evidence>
<keyword evidence="2" id="KW-1185">Reference proteome</keyword>
<name>A0ABW2UCY3_9BACT</name>
<dbReference type="InterPro" id="IPR023137">
    <property type="entry name" value="BrxA_sf"/>
</dbReference>
<protein>
    <submittedName>
        <fullName evidence="1">BrxA family protein</fullName>
    </submittedName>
</protein>